<proteinExistence type="predicted"/>
<accession>A0A097CTB5</accession>
<dbReference type="InterPro" id="IPR023393">
    <property type="entry name" value="START-like_dom_sf"/>
</dbReference>
<gene>
    <name evidence="1" type="ORF">VASRM7_659</name>
</gene>
<sequence length="161" mass="17904">MLDGPAPEIAFVTTFLVSSSVDHVFTHLSDPHSYIGLSPLIVAVDDVRTSRDAEGRTVTDYVAVERFRFLRLLRWDNPIRVRMVTTRPGAQLVSDVVSPARVRLRAVVDLTAEETGTRVQERVTATAPALLRRFVTGQARQVAAYRAAELTRRMNDQAESA</sequence>
<dbReference type="SUPFAM" id="SSF55961">
    <property type="entry name" value="Bet v1-like"/>
    <property type="match status" value="1"/>
</dbReference>
<evidence type="ECO:0000313" key="1">
    <source>
        <dbReference type="EMBL" id="AIS85901.1"/>
    </source>
</evidence>
<protein>
    <recommendedName>
        <fullName evidence="2">Polyketide cyclase/dehydrase</fullName>
    </recommendedName>
</protein>
<reference evidence="1" key="1">
    <citation type="submission" date="2013-11" db="EMBL/GenBank/DDBJ databases">
        <title>New antitubercular compounds from marine-derived Verrucosispora sp. MS100047.</title>
        <authorList>
            <person name="Huang P."/>
            <person name="Xie F."/>
            <person name="Wang Q."/>
            <person name="Wang J."/>
            <person name="Wang Q."/>
            <person name="Abdel-Mageed W.M."/>
            <person name="Liu M."/>
            <person name="Han J."/>
            <person name="Song F."/>
            <person name="Dai H."/>
            <person name="Liu X."/>
            <person name="Zhang L."/>
        </authorList>
    </citation>
    <scope>NUCLEOTIDE SEQUENCE</scope>
    <source>
        <strain evidence="1">MS100047</strain>
    </source>
</reference>
<dbReference type="EMBL" id="KF826708">
    <property type="protein sequence ID" value="AIS85901.1"/>
    <property type="molecule type" value="Genomic_DNA"/>
</dbReference>
<evidence type="ECO:0008006" key="2">
    <source>
        <dbReference type="Google" id="ProtNLM"/>
    </source>
</evidence>
<dbReference type="AlphaFoldDB" id="A0A097CTB5"/>
<organism evidence="1">
    <name type="scientific">Verrucosispora sp. MS100047</name>
    <dbReference type="NCBI Taxonomy" id="1410949"/>
    <lineage>
        <taxon>Bacteria</taxon>
        <taxon>Bacillati</taxon>
        <taxon>Actinomycetota</taxon>
        <taxon>Actinomycetes</taxon>
        <taxon>Micromonosporales</taxon>
        <taxon>Micromonosporaceae</taxon>
        <taxon>Micromonospora</taxon>
    </lineage>
</organism>
<dbReference type="Gene3D" id="3.30.530.20">
    <property type="match status" value="1"/>
</dbReference>
<name>A0A097CTB5_9ACTN</name>